<dbReference type="EMBL" id="KX397368">
    <property type="protein sequence ID" value="ANZ49319.1"/>
    <property type="molecule type" value="Genomic_DNA"/>
</dbReference>
<name>A0A1B2IDI7_9CAUD</name>
<dbReference type="Proteomes" id="UP000203302">
    <property type="component" value="Segment"/>
</dbReference>
<dbReference type="KEGG" id="vg:29069359"/>
<evidence type="ECO:0000313" key="1">
    <source>
        <dbReference type="EMBL" id="ANZ49319.1"/>
    </source>
</evidence>
<dbReference type="OrthoDB" id="8816at10239"/>
<dbReference type="GeneID" id="29069359"/>
<accession>A0A1B2IDI7</accession>
<dbReference type="RefSeq" id="YP_009293205.1">
    <property type="nucleotide sequence ID" value="NC_031127.1"/>
</dbReference>
<sequence>MRELRDLIALVRGSDWEPEVRDRIAARLILAQLQGPNWTHAFNKSLPLEQRVMGFDSSAMDRTLASRLATSLGLSLVEQIGQFDPRWFDGELSYLSANPQFREKIVRRLRSVGYRSLATDKIPSTDGLNHYNIYSQSRNPVGQLASNFASSPDGSYFDTPHGPYRTLEGYYHVLRVLDYFLYIDAEEKISDYPLYQFNGNPIERDLFILECFSMKFPEIDRMREVDGAEGIRTGRVLKKAVYGGSRYRPGAFSEHVERCFMKAVVHKLHKLKLDGVCLGNIMAEIHQQGIPFEHYYVMNGKIHIPNHADWLPGLYTRIVENIDPYAVDFDPEDVIKQLG</sequence>
<gene>
    <name evidence="1" type="ORF">HUXLEY_237</name>
</gene>
<evidence type="ECO:0000313" key="2">
    <source>
        <dbReference type="Proteomes" id="UP000203302"/>
    </source>
</evidence>
<proteinExistence type="predicted"/>
<reference evidence="2" key="1">
    <citation type="submission" date="2016-06" db="EMBL/GenBank/DDBJ databases">
        <authorList>
            <person name="Berg J.A."/>
            <person name="Grossarth S.E."/>
            <person name="Jarvis T.M."/>
            <person name="Merrill B.D."/>
            <person name="Breakwell D.P."/>
            <person name="Hope S."/>
            <person name="Grose J.H."/>
        </authorList>
    </citation>
    <scope>NUCLEOTIDE SEQUENCE [LARGE SCALE GENOMIC DNA]</scope>
</reference>
<protein>
    <submittedName>
        <fullName evidence="1">Uncharacterized protein</fullName>
    </submittedName>
</protein>
<organism evidence="1 2">
    <name type="scientific">Erwinia phage vB_EamM_Huxley</name>
    <dbReference type="NCBI Taxonomy" id="1883373"/>
    <lineage>
        <taxon>Viruses</taxon>
        <taxon>Duplodnaviria</taxon>
        <taxon>Heunggongvirae</taxon>
        <taxon>Uroviricota</taxon>
        <taxon>Caudoviricetes</taxon>
        <taxon>Chimalliviridae</taxon>
        <taxon>Machinavirus</taxon>
        <taxon>Machinavirus machina</taxon>
    </lineage>
</organism>